<evidence type="ECO:0000259" key="3">
    <source>
        <dbReference type="Pfam" id="PF02541"/>
    </source>
</evidence>
<evidence type="ECO:0000313" key="5">
    <source>
        <dbReference type="EMBL" id="MBE9067480.1"/>
    </source>
</evidence>
<dbReference type="PANTHER" id="PTHR30005">
    <property type="entry name" value="EXOPOLYPHOSPHATASE"/>
    <property type="match status" value="1"/>
</dbReference>
<feature type="domain" description="Ppx/GppA phosphatase C-terminal" evidence="4">
    <location>
        <begin position="358"/>
        <end position="535"/>
    </location>
</feature>
<name>A0A928ZU39_LEPEC</name>
<dbReference type="InterPro" id="IPR050273">
    <property type="entry name" value="GppA/Ppx_hydrolase"/>
</dbReference>
<dbReference type="CDD" id="cd00077">
    <property type="entry name" value="HDc"/>
    <property type="match status" value="1"/>
</dbReference>
<sequence length="554" mass="61448">MVDSATVASDPMAYTTGLSETSIELRQSLQGDRILAAIDVGTNSVHMVVVKIQPELPAFTIIGREKDTVRLGNFRPGTNCLSEEAMERGIAALKRCKQIADSYQANDIVTVATSATREASNGQVFIDRVKQEVGLDINLISGLEEARRIYLGVLSGMELHGKPNVIIDIGGGSTEIILGTGERHRFLSSTKVGAVRLNAQMITTNPIKTEEFLQLQAYVRGRIEPNIEALKSKLAEGESVSLIGTSGTVESLATLTAIEKLGTVPTRMNGYTMTMAELEKAIQKLRRMSFSERLKLPEMSARRAEIIVPGAVILQEAMRTLGMDRITICEHALREGLVVDWMLTHGLIENRMQYQQSVRERSVMKAARKYRINTPHGELVAKFALALFDQTRGLLHQWGPLEREVLWAAAVLHNCGHFVSHGSHHKHSYYLICNGELLGFTSTEIELIANIARYHRKSAPKLKHEPYKALTKQNRKIVSQLSAMLRVAVGLDRRRLGAIASFDTTYKSKNRTLTLTFTPAHTGDPCELEVWSVNDKKACFEQDFKVTLVTQAVT</sequence>
<dbReference type="SUPFAM" id="SSF109604">
    <property type="entry name" value="HD-domain/PDEase-like"/>
    <property type="match status" value="1"/>
</dbReference>
<accession>A0A928ZU39</accession>
<dbReference type="PIRSF" id="PIRSF001267">
    <property type="entry name" value="Pyrophosphatase_GppA_Ppx"/>
    <property type="match status" value="1"/>
</dbReference>
<evidence type="ECO:0000256" key="1">
    <source>
        <dbReference type="ARBA" id="ARBA00007125"/>
    </source>
</evidence>
<keyword evidence="2" id="KW-0378">Hydrolase</keyword>
<dbReference type="Pfam" id="PF02541">
    <property type="entry name" value="Ppx-GppA"/>
    <property type="match status" value="1"/>
</dbReference>
<reference evidence="5" key="1">
    <citation type="submission" date="2020-10" db="EMBL/GenBank/DDBJ databases">
        <authorList>
            <person name="Castelo-Branco R."/>
            <person name="Eusebio N."/>
            <person name="Adriana R."/>
            <person name="Vieira A."/>
            <person name="Brugerolle De Fraissinette N."/>
            <person name="Rezende De Castro R."/>
            <person name="Schneider M.P."/>
            <person name="Vasconcelos V."/>
            <person name="Leao P.N."/>
        </authorList>
    </citation>
    <scope>NUCLEOTIDE SEQUENCE</scope>
    <source>
        <strain evidence="5">LEGE 11479</strain>
    </source>
</reference>
<dbReference type="InterPro" id="IPR048950">
    <property type="entry name" value="Ppx_GppA_C"/>
</dbReference>
<dbReference type="SUPFAM" id="SSF53067">
    <property type="entry name" value="Actin-like ATPase domain"/>
    <property type="match status" value="2"/>
</dbReference>
<evidence type="ECO:0000259" key="4">
    <source>
        <dbReference type="Pfam" id="PF21447"/>
    </source>
</evidence>
<dbReference type="Gene3D" id="1.10.3210.10">
    <property type="entry name" value="Hypothetical protein af1432"/>
    <property type="match status" value="1"/>
</dbReference>
<evidence type="ECO:0000313" key="6">
    <source>
        <dbReference type="Proteomes" id="UP000615026"/>
    </source>
</evidence>
<organism evidence="5 6">
    <name type="scientific">Leptolyngbya cf. ectocarpi LEGE 11479</name>
    <dbReference type="NCBI Taxonomy" id="1828722"/>
    <lineage>
        <taxon>Bacteria</taxon>
        <taxon>Bacillati</taxon>
        <taxon>Cyanobacteriota</taxon>
        <taxon>Cyanophyceae</taxon>
        <taxon>Leptolyngbyales</taxon>
        <taxon>Leptolyngbyaceae</taxon>
        <taxon>Leptolyngbya group</taxon>
        <taxon>Leptolyngbya</taxon>
    </lineage>
</organism>
<dbReference type="FunFam" id="3.30.420.40:FF:000023">
    <property type="entry name" value="Guanosine-5'-triphosphate,3'-diphosphate pyrophosphatase"/>
    <property type="match status" value="1"/>
</dbReference>
<dbReference type="InterPro" id="IPR043129">
    <property type="entry name" value="ATPase_NBD"/>
</dbReference>
<dbReference type="Proteomes" id="UP000615026">
    <property type="component" value="Unassembled WGS sequence"/>
</dbReference>
<dbReference type="InterPro" id="IPR003695">
    <property type="entry name" value="Ppx_GppA_N"/>
</dbReference>
<dbReference type="FunFam" id="1.10.3210.10:FF:000025">
    <property type="entry name" value="Exopolyphosphatase"/>
    <property type="match status" value="1"/>
</dbReference>
<protein>
    <submittedName>
        <fullName evidence="5">Ppx/GppA family phosphatase</fullName>
    </submittedName>
</protein>
<evidence type="ECO:0000256" key="2">
    <source>
        <dbReference type="ARBA" id="ARBA00022801"/>
    </source>
</evidence>
<comment type="similarity">
    <text evidence="1">Belongs to the GppA/Ppx family.</text>
</comment>
<dbReference type="AlphaFoldDB" id="A0A928ZU39"/>
<comment type="caution">
    <text evidence="5">The sequence shown here is derived from an EMBL/GenBank/DDBJ whole genome shotgun (WGS) entry which is preliminary data.</text>
</comment>
<proteinExistence type="inferred from homology"/>
<dbReference type="Gene3D" id="3.30.420.150">
    <property type="entry name" value="Exopolyphosphatase. Domain 2"/>
    <property type="match status" value="1"/>
</dbReference>
<keyword evidence="6" id="KW-1185">Reference proteome</keyword>
<dbReference type="InterPro" id="IPR003607">
    <property type="entry name" value="HD/PDEase_dom"/>
</dbReference>
<dbReference type="Gene3D" id="3.30.420.40">
    <property type="match status" value="1"/>
</dbReference>
<dbReference type="Pfam" id="PF21447">
    <property type="entry name" value="Ppx-GppA_III"/>
    <property type="match status" value="1"/>
</dbReference>
<dbReference type="GO" id="GO:0016462">
    <property type="term" value="F:pyrophosphatase activity"/>
    <property type="evidence" value="ECO:0007669"/>
    <property type="project" value="TreeGrafter"/>
</dbReference>
<gene>
    <name evidence="5" type="ORF">IQ260_12510</name>
</gene>
<dbReference type="EMBL" id="JADEXP010000098">
    <property type="protein sequence ID" value="MBE9067480.1"/>
    <property type="molecule type" value="Genomic_DNA"/>
</dbReference>
<dbReference type="RefSeq" id="WP_193993444.1">
    <property type="nucleotide sequence ID" value="NZ_JADEXP010000098.1"/>
</dbReference>
<dbReference type="PANTHER" id="PTHR30005:SF0">
    <property type="entry name" value="RETROGRADE REGULATION PROTEIN 2"/>
    <property type="match status" value="1"/>
</dbReference>
<dbReference type="CDD" id="cd24006">
    <property type="entry name" value="ASKHA_NBD_PPX_GppA"/>
    <property type="match status" value="1"/>
</dbReference>
<dbReference type="InterPro" id="IPR030673">
    <property type="entry name" value="PyroPPase_GppA_Ppx"/>
</dbReference>
<feature type="domain" description="Ppx/GppA phosphatase N-terminal" evidence="3">
    <location>
        <begin position="48"/>
        <end position="345"/>
    </location>
</feature>